<accession>A0A6G1EAS2</accession>
<proteinExistence type="predicted"/>
<dbReference type="EMBL" id="SPHZ02000004">
    <property type="protein sequence ID" value="KAF0921544.1"/>
    <property type="molecule type" value="Genomic_DNA"/>
</dbReference>
<keyword evidence="3" id="KW-1185">Reference proteome</keyword>
<sequence>MTRMRGAGGCGWATAEGARRAVGAHGSWLASCSGQIPNPLGLAHQQGKVGPPDQLKQPSSAARQGWPSHQSRSVQPTEPGQPKLSAQSPKPPRQTGRSASLLARSTAQPNKQLGQDRLACHLTNR</sequence>
<comment type="caution">
    <text evidence="2">The sequence shown here is derived from an EMBL/GenBank/DDBJ whole genome shotgun (WGS) entry which is preliminary data.</text>
</comment>
<dbReference type="AlphaFoldDB" id="A0A6G1EAS2"/>
<reference evidence="2 3" key="1">
    <citation type="submission" date="2019-11" db="EMBL/GenBank/DDBJ databases">
        <title>Whole genome sequence of Oryza granulata.</title>
        <authorList>
            <person name="Li W."/>
        </authorList>
    </citation>
    <scope>NUCLEOTIDE SEQUENCE [LARGE SCALE GENOMIC DNA]</scope>
    <source>
        <strain evidence="3">cv. Menghai</strain>
        <tissue evidence="2">Leaf</tissue>
    </source>
</reference>
<evidence type="ECO:0000313" key="3">
    <source>
        <dbReference type="Proteomes" id="UP000479710"/>
    </source>
</evidence>
<organism evidence="2 3">
    <name type="scientific">Oryza meyeriana var. granulata</name>
    <dbReference type="NCBI Taxonomy" id="110450"/>
    <lineage>
        <taxon>Eukaryota</taxon>
        <taxon>Viridiplantae</taxon>
        <taxon>Streptophyta</taxon>
        <taxon>Embryophyta</taxon>
        <taxon>Tracheophyta</taxon>
        <taxon>Spermatophyta</taxon>
        <taxon>Magnoliopsida</taxon>
        <taxon>Liliopsida</taxon>
        <taxon>Poales</taxon>
        <taxon>Poaceae</taxon>
        <taxon>BOP clade</taxon>
        <taxon>Oryzoideae</taxon>
        <taxon>Oryzeae</taxon>
        <taxon>Oryzinae</taxon>
        <taxon>Oryza</taxon>
        <taxon>Oryza meyeriana</taxon>
    </lineage>
</organism>
<evidence type="ECO:0000313" key="2">
    <source>
        <dbReference type="EMBL" id="KAF0921544.1"/>
    </source>
</evidence>
<protein>
    <submittedName>
        <fullName evidence="2">Uncharacterized protein</fullName>
    </submittedName>
</protein>
<evidence type="ECO:0000256" key="1">
    <source>
        <dbReference type="SAM" id="MobiDB-lite"/>
    </source>
</evidence>
<feature type="region of interest" description="Disordered" evidence="1">
    <location>
        <begin position="29"/>
        <end position="125"/>
    </location>
</feature>
<dbReference type="Proteomes" id="UP000479710">
    <property type="component" value="Unassembled WGS sequence"/>
</dbReference>
<name>A0A6G1EAS2_9ORYZ</name>
<dbReference type="PROSITE" id="PS51257">
    <property type="entry name" value="PROKAR_LIPOPROTEIN"/>
    <property type="match status" value="1"/>
</dbReference>
<feature type="compositionally biased region" description="Polar residues" evidence="1">
    <location>
        <begin position="95"/>
        <end position="113"/>
    </location>
</feature>
<gene>
    <name evidence="2" type="ORF">E2562_009285</name>
</gene>
<feature type="compositionally biased region" description="Polar residues" evidence="1">
    <location>
        <begin position="56"/>
        <end position="88"/>
    </location>
</feature>